<dbReference type="Pfam" id="PF13546">
    <property type="entry name" value="DDE_5"/>
    <property type="match status" value="1"/>
</dbReference>
<feature type="non-terminal residue" evidence="2">
    <location>
        <position position="1"/>
    </location>
</feature>
<dbReference type="AlphaFoldDB" id="T0ZH25"/>
<organism evidence="2">
    <name type="scientific">mine drainage metagenome</name>
    <dbReference type="NCBI Taxonomy" id="410659"/>
    <lineage>
        <taxon>unclassified sequences</taxon>
        <taxon>metagenomes</taxon>
        <taxon>ecological metagenomes</taxon>
    </lineage>
</organism>
<dbReference type="InterPro" id="IPR038721">
    <property type="entry name" value="IS701-like_DDE_dom"/>
</dbReference>
<reference evidence="2" key="1">
    <citation type="submission" date="2013-08" db="EMBL/GenBank/DDBJ databases">
        <authorList>
            <person name="Mendez C."/>
            <person name="Richter M."/>
            <person name="Ferrer M."/>
            <person name="Sanchez J."/>
        </authorList>
    </citation>
    <scope>NUCLEOTIDE SEQUENCE</scope>
</reference>
<reference evidence="2" key="2">
    <citation type="journal article" date="2014" name="ISME J.">
        <title>Microbial stratification in low pH oxic and suboxic macroscopic growths along an acid mine drainage.</title>
        <authorList>
            <person name="Mendez-Garcia C."/>
            <person name="Mesa V."/>
            <person name="Sprenger R.R."/>
            <person name="Richter M."/>
            <person name="Diez M.S."/>
            <person name="Solano J."/>
            <person name="Bargiela R."/>
            <person name="Golyshina O.V."/>
            <person name="Manteca A."/>
            <person name="Ramos J.L."/>
            <person name="Gallego J.R."/>
            <person name="Llorente I."/>
            <person name="Martins Dos Santos V.A."/>
            <person name="Jensen O.N."/>
            <person name="Pelaez A.I."/>
            <person name="Sanchez J."/>
            <person name="Ferrer M."/>
        </authorList>
    </citation>
    <scope>NUCLEOTIDE SEQUENCE</scope>
</reference>
<proteinExistence type="predicted"/>
<gene>
    <name evidence="2" type="ORF">B1B_13691</name>
</gene>
<evidence type="ECO:0000313" key="2">
    <source>
        <dbReference type="EMBL" id="EQD43697.1"/>
    </source>
</evidence>
<dbReference type="EMBL" id="AUZY01009025">
    <property type="protein sequence ID" value="EQD43697.1"/>
    <property type="molecule type" value="Genomic_DNA"/>
</dbReference>
<protein>
    <submittedName>
        <fullName evidence="2">Transposase, IS4</fullName>
    </submittedName>
</protein>
<sequence>ICPQATAEIPRNVGHPLASARRLIELLGHQYPDHTLHVVGDAAYASQALRGLPDNITWTTRLRKNAALYRLAPARTGRRGRPRTKGNRLPQLAKLAVSMPWAAAEVTRYGTTTAVELAHRQCLWYTPFGPQVVQLVMVRELSHTGYDVALVSTDLRATAPEIVERYASRCRPLDTPVPR</sequence>
<evidence type="ECO:0000259" key="1">
    <source>
        <dbReference type="Pfam" id="PF13546"/>
    </source>
</evidence>
<name>T0ZH25_9ZZZZ</name>
<feature type="domain" description="Transposase IS701-like DDE" evidence="1">
    <location>
        <begin position="20"/>
        <end position="116"/>
    </location>
</feature>
<accession>T0ZH25</accession>
<comment type="caution">
    <text evidence="2">The sequence shown here is derived from an EMBL/GenBank/DDBJ whole genome shotgun (WGS) entry which is preliminary data.</text>
</comment>